<feature type="transmembrane region" description="Helical" evidence="2">
    <location>
        <begin position="20"/>
        <end position="44"/>
    </location>
</feature>
<evidence type="ECO:0008006" key="8">
    <source>
        <dbReference type="Google" id="ProtNLM"/>
    </source>
</evidence>
<evidence type="ECO:0000256" key="1">
    <source>
        <dbReference type="SAM" id="Coils"/>
    </source>
</evidence>
<evidence type="ECO:0000259" key="5">
    <source>
        <dbReference type="PROSITE" id="PS50887"/>
    </source>
</evidence>
<dbReference type="SUPFAM" id="SSF55785">
    <property type="entry name" value="PYP-like sensor domain (PAS domain)"/>
    <property type="match status" value="4"/>
</dbReference>
<dbReference type="CDD" id="cd01949">
    <property type="entry name" value="GGDEF"/>
    <property type="match status" value="1"/>
</dbReference>
<gene>
    <name evidence="6" type="ORF">DSM19430T_12880</name>
</gene>
<dbReference type="Proteomes" id="UP000503820">
    <property type="component" value="Unassembled WGS sequence"/>
</dbReference>
<dbReference type="SMART" id="SM00091">
    <property type="entry name" value="PAS"/>
    <property type="match status" value="3"/>
</dbReference>
<comment type="caution">
    <text evidence="6">The sequence shown here is derived from an EMBL/GenBank/DDBJ whole genome shotgun (WGS) entry which is preliminary data.</text>
</comment>
<dbReference type="NCBIfam" id="TIGR00229">
    <property type="entry name" value="sensory_box"/>
    <property type="match status" value="3"/>
</dbReference>
<feature type="domain" description="GGDEF" evidence="5">
    <location>
        <begin position="676"/>
        <end position="813"/>
    </location>
</feature>
<protein>
    <recommendedName>
        <fullName evidence="8">Diguanylate cyclase</fullName>
    </recommendedName>
</protein>
<dbReference type="InterPro" id="IPR052155">
    <property type="entry name" value="Biofilm_reg_signaling"/>
</dbReference>
<dbReference type="InterPro" id="IPR000014">
    <property type="entry name" value="PAS"/>
</dbReference>
<organism evidence="6 7">
    <name type="scientific">Desulfovibrio psychrotolerans</name>
    <dbReference type="NCBI Taxonomy" id="415242"/>
    <lineage>
        <taxon>Bacteria</taxon>
        <taxon>Pseudomonadati</taxon>
        <taxon>Thermodesulfobacteriota</taxon>
        <taxon>Desulfovibrionia</taxon>
        <taxon>Desulfovibrionales</taxon>
        <taxon>Desulfovibrionaceae</taxon>
        <taxon>Desulfovibrio</taxon>
    </lineage>
</organism>
<dbReference type="InterPro" id="IPR001610">
    <property type="entry name" value="PAC"/>
</dbReference>
<dbReference type="InterPro" id="IPR043128">
    <property type="entry name" value="Rev_trsase/Diguanyl_cyclase"/>
</dbReference>
<dbReference type="Gene3D" id="3.30.70.270">
    <property type="match status" value="1"/>
</dbReference>
<dbReference type="SMART" id="SM00267">
    <property type="entry name" value="GGDEF"/>
    <property type="match status" value="1"/>
</dbReference>
<feature type="transmembrane region" description="Helical" evidence="2">
    <location>
        <begin position="50"/>
        <end position="70"/>
    </location>
</feature>
<evidence type="ECO:0000259" key="4">
    <source>
        <dbReference type="PROSITE" id="PS50113"/>
    </source>
</evidence>
<dbReference type="Gene3D" id="3.30.450.20">
    <property type="entry name" value="PAS domain"/>
    <property type="match status" value="4"/>
</dbReference>
<feature type="domain" description="PAS" evidence="3">
    <location>
        <begin position="521"/>
        <end position="566"/>
    </location>
</feature>
<dbReference type="NCBIfam" id="TIGR00254">
    <property type="entry name" value="GGDEF"/>
    <property type="match status" value="1"/>
</dbReference>
<dbReference type="PROSITE" id="PS50113">
    <property type="entry name" value="PAC"/>
    <property type="match status" value="3"/>
</dbReference>
<dbReference type="Pfam" id="PF13426">
    <property type="entry name" value="PAS_9"/>
    <property type="match status" value="1"/>
</dbReference>
<dbReference type="PANTHER" id="PTHR44757">
    <property type="entry name" value="DIGUANYLATE CYCLASE DGCP"/>
    <property type="match status" value="1"/>
</dbReference>
<dbReference type="CDD" id="cd00130">
    <property type="entry name" value="PAS"/>
    <property type="match status" value="3"/>
</dbReference>
<dbReference type="AlphaFoldDB" id="A0A7J0BUC8"/>
<keyword evidence="1" id="KW-0175">Coiled coil</keyword>
<feature type="coiled-coil region" evidence="1">
    <location>
        <begin position="90"/>
        <end position="117"/>
    </location>
</feature>
<sequence>MSAGAEAMTPKIRHSTRHRISVVLVFLLATLGATSLQFVALSVLPEGSPLLLALPLAGGALFTAFMLLLIRKQCARCPLPERNDHLEHARNDRHEEILRLRRQAAEAERQTLALQRQIAECTPGDYSERRIESRFQAAFHATPDPILFINAATGLVVEVNESFLRLLRMSWREVLGAPVQTILHWRTPEDAKRFRNVHATGTASNLRAGISAGNGTHREFLISVRRMDLEGVRCDIIIARDITDMELLRSELADKTELLESILRHIPYYIYWKNPRHRYAGANDLFRRALLGDRTLPLEGLTDDEIPISPFAGDVAGTPPNAMAGAMAGAMDGTQSRAEDARVLETGQPVIHEERAMWLGGRLADVLVSKVPLRDKAGSISGLLGIMADISDLRRSERQFAMLLNGIPDPAWIKDAEGRYIVANRALSELTGVPAADIPGRTDADILPPDMARRCMANERAVVQQGVPLRNDEPCEIAGRTAWYEVIRQPLTETDADGTVRVTGTMGIARDISQRRKAEDEIRTLSRALEQSSAAVAITSREGDIEYVNPRYTEITGYLPAEATGRPPHFLRSLPDMEPQEIWQRIHCGDQWRGEVRTTRKGGEQCWIFASVSPLMDDAGTILQALVVLDDITGKKEQEEYIRFMAMHDGLTSLPNRRLFMSQLRHAVAVHQRDATPFALLFIDLNDFKKINDTHGHDAGDTVLRTVARRLVDSLREVDTAARLGGDEFVVLLHGVSGREEVRTASHRIAEAICRPVRIGAEPCVVTPAIGVAMCPQHGTDPDELLSLADKAMYLCKNERNCPYVECGIQPEG</sequence>
<dbReference type="FunFam" id="3.30.70.270:FF:000001">
    <property type="entry name" value="Diguanylate cyclase domain protein"/>
    <property type="match status" value="1"/>
</dbReference>
<dbReference type="InterPro" id="IPR029787">
    <property type="entry name" value="Nucleotide_cyclase"/>
</dbReference>
<dbReference type="PANTHER" id="PTHR44757:SF2">
    <property type="entry name" value="BIOFILM ARCHITECTURE MAINTENANCE PROTEIN MBAA"/>
    <property type="match status" value="1"/>
</dbReference>
<dbReference type="PROSITE" id="PS50112">
    <property type="entry name" value="PAS"/>
    <property type="match status" value="3"/>
</dbReference>
<keyword evidence="2" id="KW-1133">Transmembrane helix</keyword>
<dbReference type="InterPro" id="IPR000700">
    <property type="entry name" value="PAS-assoc_C"/>
</dbReference>
<dbReference type="InterPro" id="IPR000160">
    <property type="entry name" value="GGDEF_dom"/>
</dbReference>
<dbReference type="Pfam" id="PF00990">
    <property type="entry name" value="GGDEF"/>
    <property type="match status" value="1"/>
</dbReference>
<name>A0A7J0BUC8_9BACT</name>
<feature type="domain" description="PAC" evidence="4">
    <location>
        <begin position="350"/>
        <end position="402"/>
    </location>
</feature>
<feature type="domain" description="PAS" evidence="3">
    <location>
        <begin position="396"/>
        <end position="466"/>
    </location>
</feature>
<dbReference type="GO" id="GO:0003824">
    <property type="term" value="F:catalytic activity"/>
    <property type="evidence" value="ECO:0007669"/>
    <property type="project" value="UniProtKB-ARBA"/>
</dbReference>
<reference evidence="6 7" key="1">
    <citation type="submission" date="2020-05" db="EMBL/GenBank/DDBJ databases">
        <title>Draft genome sequence of Desulfovibrio psychrotolerans JS1T.</title>
        <authorList>
            <person name="Ueno A."/>
            <person name="Tamazawa S."/>
            <person name="Tamamura S."/>
            <person name="Murakami T."/>
            <person name="Kiyama T."/>
            <person name="Inomata H."/>
            <person name="Amano Y."/>
            <person name="Miyakawa K."/>
            <person name="Tamaki H."/>
            <person name="Naganuma T."/>
            <person name="Kaneko K."/>
        </authorList>
    </citation>
    <scope>NUCLEOTIDE SEQUENCE [LARGE SCALE GENOMIC DNA]</scope>
    <source>
        <strain evidence="6 7">JS1</strain>
    </source>
</reference>
<keyword evidence="2" id="KW-0812">Transmembrane</keyword>
<keyword evidence="2" id="KW-0472">Membrane</keyword>
<evidence type="ECO:0000256" key="2">
    <source>
        <dbReference type="SAM" id="Phobius"/>
    </source>
</evidence>
<evidence type="ECO:0000259" key="3">
    <source>
        <dbReference type="PROSITE" id="PS50112"/>
    </source>
</evidence>
<accession>A0A7J0BUC8</accession>
<dbReference type="SMART" id="SM00086">
    <property type="entry name" value="PAC"/>
    <property type="match status" value="2"/>
</dbReference>
<dbReference type="SUPFAM" id="SSF55073">
    <property type="entry name" value="Nucleotide cyclase"/>
    <property type="match status" value="1"/>
</dbReference>
<keyword evidence="7" id="KW-1185">Reference proteome</keyword>
<feature type="domain" description="PAC" evidence="4">
    <location>
        <begin position="465"/>
        <end position="524"/>
    </location>
</feature>
<dbReference type="EMBL" id="BLVP01000007">
    <property type="protein sequence ID" value="GFM36604.1"/>
    <property type="molecule type" value="Genomic_DNA"/>
</dbReference>
<dbReference type="PROSITE" id="PS50887">
    <property type="entry name" value="GGDEF"/>
    <property type="match status" value="1"/>
</dbReference>
<evidence type="ECO:0000313" key="7">
    <source>
        <dbReference type="Proteomes" id="UP000503820"/>
    </source>
</evidence>
<dbReference type="Pfam" id="PF08448">
    <property type="entry name" value="PAS_4"/>
    <property type="match status" value="3"/>
</dbReference>
<feature type="domain" description="PAC" evidence="4">
    <location>
        <begin position="592"/>
        <end position="644"/>
    </location>
</feature>
<dbReference type="InterPro" id="IPR013656">
    <property type="entry name" value="PAS_4"/>
</dbReference>
<dbReference type="InterPro" id="IPR035965">
    <property type="entry name" value="PAS-like_dom_sf"/>
</dbReference>
<evidence type="ECO:0000313" key="6">
    <source>
        <dbReference type="EMBL" id="GFM36604.1"/>
    </source>
</evidence>
<feature type="domain" description="PAS" evidence="3">
    <location>
        <begin position="131"/>
        <end position="213"/>
    </location>
</feature>
<proteinExistence type="predicted"/>